<dbReference type="Gene3D" id="3.90.1150.200">
    <property type="match status" value="1"/>
</dbReference>
<reference evidence="2 3" key="1">
    <citation type="submission" date="2020-08" db="EMBL/GenBank/DDBJ databases">
        <title>Sequencing the genomes of 1000 actinobacteria strains.</title>
        <authorList>
            <person name="Klenk H.-P."/>
        </authorList>
    </citation>
    <scope>NUCLEOTIDE SEQUENCE [LARGE SCALE GENOMIC DNA]</scope>
    <source>
        <strain evidence="2 3">DSM 28796</strain>
    </source>
</reference>
<name>A0A841ADD1_9MICO</name>
<dbReference type="SUPFAM" id="SSF159888">
    <property type="entry name" value="YdhG-like"/>
    <property type="match status" value="1"/>
</dbReference>
<dbReference type="RefSeq" id="WP_184324786.1">
    <property type="nucleotide sequence ID" value="NZ_JACHLZ010000001.1"/>
</dbReference>
<dbReference type="EMBL" id="JACHLZ010000001">
    <property type="protein sequence ID" value="MBB5831292.1"/>
    <property type="molecule type" value="Genomic_DNA"/>
</dbReference>
<feature type="domain" description="YdhG-like" evidence="1">
    <location>
        <begin position="23"/>
        <end position="115"/>
    </location>
</feature>
<evidence type="ECO:0000313" key="2">
    <source>
        <dbReference type="EMBL" id="MBB5831292.1"/>
    </source>
</evidence>
<keyword evidence="3" id="KW-1185">Reference proteome</keyword>
<protein>
    <submittedName>
        <fullName evidence="2">Uncharacterized protein YdhG (YjbR/CyaY superfamily)</fullName>
    </submittedName>
</protein>
<evidence type="ECO:0000259" key="1">
    <source>
        <dbReference type="Pfam" id="PF08818"/>
    </source>
</evidence>
<sequence length="127" mass="14047">MTPASARPTSIDEYLDGLEDPARTLIARLRALVQEALPAATEAVKWGSPAHLHPSGTILLVYSAHKDHANFVVTPSTREAFDRELEGFATGKGRVALPYGQEIPEDLLRRMIAYRLREHAEQGVGWM</sequence>
<dbReference type="Proteomes" id="UP000588158">
    <property type="component" value="Unassembled WGS sequence"/>
</dbReference>
<accession>A0A841ADD1</accession>
<evidence type="ECO:0000313" key="3">
    <source>
        <dbReference type="Proteomes" id="UP000588158"/>
    </source>
</evidence>
<dbReference type="AlphaFoldDB" id="A0A841ADD1"/>
<gene>
    <name evidence="2" type="ORF">HNR70_001105</name>
</gene>
<organism evidence="2 3">
    <name type="scientific">Brachybacterium aquaticum</name>
    <dbReference type="NCBI Taxonomy" id="1432564"/>
    <lineage>
        <taxon>Bacteria</taxon>
        <taxon>Bacillati</taxon>
        <taxon>Actinomycetota</taxon>
        <taxon>Actinomycetes</taxon>
        <taxon>Micrococcales</taxon>
        <taxon>Dermabacteraceae</taxon>
        <taxon>Brachybacterium</taxon>
    </lineage>
</organism>
<proteinExistence type="predicted"/>
<dbReference type="InterPro" id="IPR014922">
    <property type="entry name" value="YdhG-like"/>
</dbReference>
<dbReference type="Pfam" id="PF08818">
    <property type="entry name" value="DUF1801"/>
    <property type="match status" value="1"/>
</dbReference>
<comment type="caution">
    <text evidence="2">The sequence shown here is derived from an EMBL/GenBank/DDBJ whole genome shotgun (WGS) entry which is preliminary data.</text>
</comment>